<proteinExistence type="inferred from homology"/>
<keyword evidence="2 5" id="KW-0378">Hydrolase</keyword>
<dbReference type="CDD" id="cd18787">
    <property type="entry name" value="SF2_C_DEAD"/>
    <property type="match status" value="1"/>
</dbReference>
<dbReference type="EC" id="3.6.4.13" evidence="5"/>
<keyword evidence="10" id="KW-1185">Reference proteome</keyword>
<dbReference type="Gene3D" id="3.40.50.300">
    <property type="entry name" value="P-loop containing nucleotide triphosphate hydrolases"/>
    <property type="match status" value="2"/>
</dbReference>
<dbReference type="PROSITE" id="PS51194">
    <property type="entry name" value="HELICASE_CTER"/>
    <property type="match status" value="1"/>
</dbReference>
<dbReference type="PANTHER" id="PTHR24031">
    <property type="entry name" value="RNA HELICASE"/>
    <property type="match status" value="1"/>
</dbReference>
<evidence type="ECO:0000256" key="2">
    <source>
        <dbReference type="ARBA" id="ARBA00022801"/>
    </source>
</evidence>
<evidence type="ECO:0000256" key="1">
    <source>
        <dbReference type="ARBA" id="ARBA00022741"/>
    </source>
</evidence>
<evidence type="ECO:0000256" key="6">
    <source>
        <dbReference type="SAM" id="MobiDB-lite"/>
    </source>
</evidence>
<evidence type="ECO:0000259" key="8">
    <source>
        <dbReference type="PROSITE" id="PS51194"/>
    </source>
</evidence>
<dbReference type="GO" id="GO:0016787">
    <property type="term" value="F:hydrolase activity"/>
    <property type="evidence" value="ECO:0007669"/>
    <property type="project" value="UniProtKB-KW"/>
</dbReference>
<dbReference type="SMART" id="SM00487">
    <property type="entry name" value="DEXDc"/>
    <property type="match status" value="1"/>
</dbReference>
<evidence type="ECO:0000313" key="10">
    <source>
        <dbReference type="Proteomes" id="UP000051952"/>
    </source>
</evidence>
<gene>
    <name evidence="9" type="ORF">BSAL_80975</name>
</gene>
<keyword evidence="4 5" id="KW-0694">RNA-binding</keyword>
<dbReference type="GO" id="GO:0003723">
    <property type="term" value="F:RNA binding"/>
    <property type="evidence" value="ECO:0007669"/>
    <property type="project" value="UniProtKB-UniRule"/>
</dbReference>
<accession>A0A0S4J214</accession>
<dbReference type="GO" id="GO:0005524">
    <property type="term" value="F:ATP binding"/>
    <property type="evidence" value="ECO:0007669"/>
    <property type="project" value="UniProtKB-UniRule"/>
</dbReference>
<dbReference type="GO" id="GO:0003724">
    <property type="term" value="F:RNA helicase activity"/>
    <property type="evidence" value="ECO:0007669"/>
    <property type="project" value="UniProtKB-EC"/>
</dbReference>
<name>A0A0S4J214_BODSA</name>
<comment type="catalytic activity">
    <reaction evidence="5">
        <text>ATP + H2O = ADP + phosphate + H(+)</text>
        <dbReference type="Rhea" id="RHEA:13065"/>
        <dbReference type="ChEBI" id="CHEBI:15377"/>
        <dbReference type="ChEBI" id="CHEBI:15378"/>
        <dbReference type="ChEBI" id="CHEBI:30616"/>
        <dbReference type="ChEBI" id="CHEBI:43474"/>
        <dbReference type="ChEBI" id="CHEBI:456216"/>
        <dbReference type="EC" id="3.6.4.13"/>
    </reaction>
</comment>
<evidence type="ECO:0000256" key="5">
    <source>
        <dbReference type="RuleBase" id="RU365068"/>
    </source>
</evidence>
<dbReference type="SMART" id="SM00490">
    <property type="entry name" value="HELICc"/>
    <property type="match status" value="1"/>
</dbReference>
<dbReference type="InterPro" id="IPR001650">
    <property type="entry name" value="Helicase_C-like"/>
</dbReference>
<evidence type="ECO:0000259" key="7">
    <source>
        <dbReference type="PROSITE" id="PS51192"/>
    </source>
</evidence>
<reference evidence="10" key="1">
    <citation type="submission" date="2015-09" db="EMBL/GenBank/DDBJ databases">
        <authorList>
            <consortium name="Pathogen Informatics"/>
        </authorList>
    </citation>
    <scope>NUCLEOTIDE SEQUENCE [LARGE SCALE GENOMIC DNA]</scope>
    <source>
        <strain evidence="10">Lake Konstanz</strain>
    </source>
</reference>
<evidence type="ECO:0000256" key="3">
    <source>
        <dbReference type="ARBA" id="ARBA00022840"/>
    </source>
</evidence>
<dbReference type="EMBL" id="CYKH01000867">
    <property type="protein sequence ID" value="CUG54601.1"/>
    <property type="molecule type" value="Genomic_DNA"/>
</dbReference>
<dbReference type="AlphaFoldDB" id="A0A0S4J214"/>
<comment type="domain">
    <text evidence="5">The Q motif is unique to and characteristic of the DEAD box family of RNA helicases and controls ATP binding and hydrolysis.</text>
</comment>
<keyword evidence="1 5" id="KW-0547">Nucleotide-binding</keyword>
<keyword evidence="5 9" id="KW-0347">Helicase</keyword>
<dbReference type="InterPro" id="IPR011545">
    <property type="entry name" value="DEAD/DEAH_box_helicase_dom"/>
</dbReference>
<dbReference type="Pfam" id="PF00271">
    <property type="entry name" value="Helicase_C"/>
    <property type="match status" value="1"/>
</dbReference>
<dbReference type="VEuPathDB" id="TriTrypDB:BSAL_80975"/>
<dbReference type="SUPFAM" id="SSF52540">
    <property type="entry name" value="P-loop containing nucleoside triphosphate hydrolases"/>
    <property type="match status" value="2"/>
</dbReference>
<comment type="similarity">
    <text evidence="5">Belongs to the DEAD box helicase family.</text>
</comment>
<protein>
    <recommendedName>
        <fullName evidence="5">ATP-dependent RNA helicase</fullName>
        <ecNumber evidence="5">3.6.4.13</ecNumber>
    </recommendedName>
</protein>
<dbReference type="Proteomes" id="UP000051952">
    <property type="component" value="Unassembled WGS sequence"/>
</dbReference>
<organism evidence="9 10">
    <name type="scientific">Bodo saltans</name>
    <name type="common">Flagellated protozoan</name>
    <dbReference type="NCBI Taxonomy" id="75058"/>
    <lineage>
        <taxon>Eukaryota</taxon>
        <taxon>Discoba</taxon>
        <taxon>Euglenozoa</taxon>
        <taxon>Kinetoplastea</taxon>
        <taxon>Metakinetoplastina</taxon>
        <taxon>Eubodonida</taxon>
        <taxon>Bodonidae</taxon>
        <taxon>Bodo</taxon>
    </lineage>
</organism>
<dbReference type="OMA" id="AHHYVLC"/>
<dbReference type="Pfam" id="PF00270">
    <property type="entry name" value="DEAD"/>
    <property type="match status" value="1"/>
</dbReference>
<comment type="function">
    <text evidence="5">RNA helicase.</text>
</comment>
<dbReference type="InterPro" id="IPR027417">
    <property type="entry name" value="P-loop_NTPase"/>
</dbReference>
<keyword evidence="3 5" id="KW-0067">ATP-binding</keyword>
<sequence>MYNWEAGGKKHSKKAKKTGTVVLHTDEKVDLTFERLCKEQHPIESLNEEREAEKPSVPIGFDGPVKVAPKRVPLMTEATAQVLQQKLGFIGLLPSQAQCYRGIFKGRDVILHSRTGSGKTLAYALPIIERHLILETPRAGPFALIFVFSDELAFQTRSVLQKIYKKLSIGIAGMDSFAGKKLDILIGTVASIDEAVRGKKAPVSGPKRPREEGAEDSDAASDSDDDDDNEDVATGGVNVSAVRVIVVDEVDTTLGPRFSNSGRRMRNLLKTIRRANGSLSESLMTDFRAHHYVLCGATIPNWVIKASFLGEKKFYYQLVTVGTEKLPPQLEVYTTACKSSERVERAATILRGQSYGRVVAFGTVKELGSLEEVLKAPSSSKDSKKKPIVVRSLLPRHDEADRIAAMEDFNSKASNVMLCTDIAARGLDFTDVDTVLMLSLPAHNMAAEVFVHRSGRTARVGKPGRCIVLTADNDAIVLEAVAKVTHVTFKKLAALEGFAAPKAGSAAPSVKFQLKVKSAFKKNGATMTPEKVLQESLTEEEHALVQDVKHPDSTSTEVIQFTYPMESSHVITSKLWKYDVRELKA</sequence>
<dbReference type="PROSITE" id="PS51192">
    <property type="entry name" value="HELICASE_ATP_BIND_1"/>
    <property type="match status" value="1"/>
</dbReference>
<dbReference type="InterPro" id="IPR014001">
    <property type="entry name" value="Helicase_ATP-bd"/>
</dbReference>
<feature type="domain" description="Helicase C-terminal" evidence="8">
    <location>
        <begin position="329"/>
        <end position="500"/>
    </location>
</feature>
<feature type="compositionally biased region" description="Acidic residues" evidence="6">
    <location>
        <begin position="213"/>
        <end position="231"/>
    </location>
</feature>
<evidence type="ECO:0000313" key="9">
    <source>
        <dbReference type="EMBL" id="CUG54601.1"/>
    </source>
</evidence>
<feature type="domain" description="Helicase ATP-binding" evidence="7">
    <location>
        <begin position="100"/>
        <end position="317"/>
    </location>
</feature>
<feature type="region of interest" description="Disordered" evidence="6">
    <location>
        <begin position="197"/>
        <end position="233"/>
    </location>
</feature>
<dbReference type="OrthoDB" id="10256233at2759"/>
<evidence type="ECO:0000256" key="4">
    <source>
        <dbReference type="ARBA" id="ARBA00022884"/>
    </source>
</evidence>